<evidence type="ECO:0000256" key="1">
    <source>
        <dbReference type="SAM" id="SignalP"/>
    </source>
</evidence>
<dbReference type="RefSeq" id="WP_143379866.1">
    <property type="nucleotide sequence ID" value="NZ_CP041637.1"/>
</dbReference>
<dbReference type="Pfam" id="PF05036">
    <property type="entry name" value="SPOR"/>
    <property type="match status" value="1"/>
</dbReference>
<dbReference type="GO" id="GO:0042834">
    <property type="term" value="F:peptidoglycan binding"/>
    <property type="evidence" value="ECO:0007669"/>
    <property type="project" value="InterPro"/>
</dbReference>
<evidence type="ECO:0000313" key="4">
    <source>
        <dbReference type="Proteomes" id="UP000319209"/>
    </source>
</evidence>
<name>A0A516GN81_9FLAO</name>
<dbReference type="InterPro" id="IPR007730">
    <property type="entry name" value="SPOR-like_dom"/>
</dbReference>
<dbReference type="KEGG" id="fop:FNB79_02875"/>
<evidence type="ECO:0000313" key="3">
    <source>
        <dbReference type="EMBL" id="QDO92959.1"/>
    </source>
</evidence>
<dbReference type="Gene3D" id="3.30.70.1070">
    <property type="entry name" value="Sporulation related repeat"/>
    <property type="match status" value="1"/>
</dbReference>
<keyword evidence="4" id="KW-1185">Reference proteome</keyword>
<accession>A0A516GN81</accession>
<dbReference type="Proteomes" id="UP000319209">
    <property type="component" value="Chromosome"/>
</dbReference>
<dbReference type="AlphaFoldDB" id="A0A516GN81"/>
<gene>
    <name evidence="3" type="ORF">FNB79_02875</name>
</gene>
<sequence>MKLLNIKLIALTGFCVVTLSAVSYGQQGHIELNQDPKIDKLLEVKKEMNKDENATNRFKIQIYSGSRLGAEKELSNYNSAYDNWKATLVYETPNYKIWVGSYRSRLEADRALAEIKDNYPNGFIFQPKPKS</sequence>
<dbReference type="EMBL" id="CP041637">
    <property type="protein sequence ID" value="QDO92959.1"/>
    <property type="molecule type" value="Genomic_DNA"/>
</dbReference>
<dbReference type="InterPro" id="IPR036680">
    <property type="entry name" value="SPOR-like_sf"/>
</dbReference>
<dbReference type="SUPFAM" id="SSF110997">
    <property type="entry name" value="Sporulation related repeat"/>
    <property type="match status" value="1"/>
</dbReference>
<keyword evidence="1" id="KW-0732">Signal</keyword>
<feature type="chain" id="PRO_5022069425" evidence="1">
    <location>
        <begin position="26"/>
        <end position="131"/>
    </location>
</feature>
<feature type="domain" description="SPOR" evidence="2">
    <location>
        <begin position="55"/>
        <end position="125"/>
    </location>
</feature>
<proteinExistence type="predicted"/>
<evidence type="ECO:0000259" key="2">
    <source>
        <dbReference type="Pfam" id="PF05036"/>
    </source>
</evidence>
<reference evidence="3 4" key="1">
    <citation type="submission" date="2019-07" db="EMBL/GenBank/DDBJ databases">
        <title>Genome sequencing for Formosa sp. PS13.</title>
        <authorList>
            <person name="Park S.-J."/>
        </authorList>
    </citation>
    <scope>NUCLEOTIDE SEQUENCE [LARGE SCALE GENOMIC DNA]</scope>
    <source>
        <strain evidence="3 4">PS13</strain>
    </source>
</reference>
<protein>
    <submittedName>
        <fullName evidence="3">SPOR domain-containing protein</fullName>
    </submittedName>
</protein>
<dbReference type="OrthoDB" id="2473397at2"/>
<organism evidence="3 4">
    <name type="scientific">Formosa sediminum</name>
    <dbReference type="NCBI Taxonomy" id="2594004"/>
    <lineage>
        <taxon>Bacteria</taxon>
        <taxon>Pseudomonadati</taxon>
        <taxon>Bacteroidota</taxon>
        <taxon>Flavobacteriia</taxon>
        <taxon>Flavobacteriales</taxon>
        <taxon>Flavobacteriaceae</taxon>
        <taxon>Formosa</taxon>
    </lineage>
</organism>
<feature type="signal peptide" evidence="1">
    <location>
        <begin position="1"/>
        <end position="25"/>
    </location>
</feature>